<dbReference type="PANTHER" id="PTHR47401">
    <property type="entry name" value="INTERLEUKIN-4"/>
    <property type="match status" value="1"/>
</dbReference>
<keyword evidence="1" id="KW-0732">Signal</keyword>
<gene>
    <name evidence="2" type="ORF">KOW79_015579</name>
</gene>
<dbReference type="OrthoDB" id="8754567at2759"/>
<dbReference type="GO" id="GO:0006955">
    <property type="term" value="P:immune response"/>
    <property type="evidence" value="ECO:0007669"/>
    <property type="project" value="InterPro"/>
</dbReference>
<reference evidence="2 3" key="1">
    <citation type="submission" date="2021-06" db="EMBL/GenBank/DDBJ databases">
        <title>Chromosome-level genome assembly of the red-tail catfish (Hemibagrus wyckioides).</title>
        <authorList>
            <person name="Shao F."/>
        </authorList>
    </citation>
    <scope>NUCLEOTIDE SEQUENCE [LARGE SCALE GENOMIC DNA]</scope>
    <source>
        <strain evidence="2">EC202008001</strain>
        <tissue evidence="2">Blood</tissue>
    </source>
</reference>
<sequence>MIVLLAAVAFAYGLAHPNLRHIINEAHTLTQMVTQMEGCESVFVKDLMNGTARCEALFFCQAEKVLTEVKLNAVTCKPSVNKLIRNLKSYNNEMNCTVPTKGNEIIIRSFLEDLKQCAKKVFSRP</sequence>
<comment type="caution">
    <text evidence="2">The sequence shown here is derived from an EMBL/GenBank/DDBJ whole genome shotgun (WGS) entry which is preliminary data.</text>
</comment>
<keyword evidence="3" id="KW-1185">Reference proteome</keyword>
<organism evidence="2 3">
    <name type="scientific">Hemibagrus wyckioides</name>
    <dbReference type="NCBI Taxonomy" id="337641"/>
    <lineage>
        <taxon>Eukaryota</taxon>
        <taxon>Metazoa</taxon>
        <taxon>Chordata</taxon>
        <taxon>Craniata</taxon>
        <taxon>Vertebrata</taxon>
        <taxon>Euteleostomi</taxon>
        <taxon>Actinopterygii</taxon>
        <taxon>Neopterygii</taxon>
        <taxon>Teleostei</taxon>
        <taxon>Ostariophysi</taxon>
        <taxon>Siluriformes</taxon>
        <taxon>Bagridae</taxon>
        <taxon>Hemibagrus</taxon>
    </lineage>
</organism>
<dbReference type="InterPro" id="IPR009079">
    <property type="entry name" value="4_helix_cytokine-like_core"/>
</dbReference>
<dbReference type="EMBL" id="JAHKSW010000018">
    <property type="protein sequence ID" value="KAG7321164.1"/>
    <property type="molecule type" value="Genomic_DNA"/>
</dbReference>
<dbReference type="GO" id="GO:0008083">
    <property type="term" value="F:growth factor activity"/>
    <property type="evidence" value="ECO:0007669"/>
    <property type="project" value="InterPro"/>
</dbReference>
<evidence type="ECO:0000313" key="3">
    <source>
        <dbReference type="Proteomes" id="UP000824219"/>
    </source>
</evidence>
<dbReference type="InterPro" id="IPR002354">
    <property type="entry name" value="IL-4"/>
</dbReference>
<name>A0A9D3NGE5_9TELE</name>
<feature type="chain" id="PRO_5038801031" description="Interleukin 4/13A" evidence="1">
    <location>
        <begin position="16"/>
        <end position="125"/>
    </location>
</feature>
<dbReference type="GO" id="GO:0005576">
    <property type="term" value="C:extracellular region"/>
    <property type="evidence" value="ECO:0007669"/>
    <property type="project" value="InterPro"/>
</dbReference>
<proteinExistence type="predicted"/>
<evidence type="ECO:0000256" key="1">
    <source>
        <dbReference type="SAM" id="SignalP"/>
    </source>
</evidence>
<evidence type="ECO:0000313" key="2">
    <source>
        <dbReference type="EMBL" id="KAG7321164.1"/>
    </source>
</evidence>
<accession>A0A9D3NGE5</accession>
<dbReference type="AlphaFoldDB" id="A0A9D3NGE5"/>
<dbReference type="Pfam" id="PF00727">
    <property type="entry name" value="IL4"/>
    <property type="match status" value="1"/>
</dbReference>
<evidence type="ECO:0008006" key="4">
    <source>
        <dbReference type="Google" id="ProtNLM"/>
    </source>
</evidence>
<dbReference type="Proteomes" id="UP000824219">
    <property type="component" value="Linkage Group LG18"/>
</dbReference>
<feature type="signal peptide" evidence="1">
    <location>
        <begin position="1"/>
        <end position="15"/>
    </location>
</feature>
<dbReference type="PANTHER" id="PTHR47401:SF1">
    <property type="entry name" value="INTERLEUKIN-4"/>
    <property type="match status" value="1"/>
</dbReference>
<dbReference type="GO" id="GO:0005136">
    <property type="term" value="F:interleukin-4 receptor binding"/>
    <property type="evidence" value="ECO:0007669"/>
    <property type="project" value="InterPro"/>
</dbReference>
<protein>
    <recommendedName>
        <fullName evidence="4">Interleukin 4/13A</fullName>
    </recommendedName>
</protein>
<dbReference type="SUPFAM" id="SSF47266">
    <property type="entry name" value="4-helical cytokines"/>
    <property type="match status" value="1"/>
</dbReference>
<dbReference type="Gene3D" id="1.20.1250.10">
    <property type="match status" value="1"/>
</dbReference>